<dbReference type="Proteomes" id="UP000028875">
    <property type="component" value="Unassembled WGS sequence"/>
</dbReference>
<sequence length="391" mass="43265">MSNQQSLTPLKMLLFAFHATNTIILSYLPLYLKYKGLDGNEIGYVLAVGPLAAIFAQPFWGYMSDKYKTVKRVIQVCIIGLLITSIIFFQMETLIAIILMGAIFYFFVTPIGALGDSLAQRRADELGVSFGKIRWWGSVGFATSSLIIGEILTRVGIQYMIIPYLFFGALALLVTFRLTDVKVESDPIQLKDVSAIVKSKPFVIFLLFIMFLSITHRANDSFIGLYIEQLGGSEGLVGSAWFVGVVTEAVVFASAGFWFRKYHPLVFVIIAGVLYSIRWFIYGAADSPYQIIGLQFLHGLTFGVFYLASFNYISRLIPKLLQSTGHLVFFATFFGLSGIIGSLVGGALIDSYGGGTLYTGMGIVSSIGTVLIFIYHILPYGKEAYVHDQER</sequence>
<dbReference type="PIRSF" id="PIRSF004925">
    <property type="entry name" value="HcaT"/>
    <property type="match status" value="1"/>
</dbReference>
<feature type="transmembrane region" description="Helical" evidence="8">
    <location>
        <begin position="265"/>
        <end position="285"/>
    </location>
</feature>
<reference evidence="10 11" key="1">
    <citation type="submission" date="2014-03" db="EMBL/GenBank/DDBJ databases">
        <authorList>
            <person name="Urmite Genomes U."/>
        </authorList>
    </citation>
    <scope>NUCLEOTIDE SEQUENCE [LARGE SCALE GENOMIC DNA]</scope>
    <source>
        <strain evidence="10 11">Vm-5</strain>
    </source>
</reference>
<comment type="caution">
    <text evidence="10">The sequence shown here is derived from an EMBL/GenBank/DDBJ whole genome shotgun (WGS) entry which is preliminary data.</text>
</comment>
<dbReference type="RefSeq" id="WP_038246431.1">
    <property type="nucleotide sequence ID" value="NZ_BNER01000005.1"/>
</dbReference>
<accession>A0A024QGL8</accession>
<dbReference type="SUPFAM" id="SSF103473">
    <property type="entry name" value="MFS general substrate transporter"/>
    <property type="match status" value="1"/>
</dbReference>
<keyword evidence="3" id="KW-1003">Cell membrane</keyword>
<comment type="subcellular location">
    <subcellularLocation>
        <location evidence="1">Cell inner membrane</location>
        <topology evidence="1">Multi-pass membrane protein</topology>
    </subcellularLocation>
</comment>
<dbReference type="InterPro" id="IPR024989">
    <property type="entry name" value="MFS_assoc_dom"/>
</dbReference>
<keyword evidence="5 8" id="KW-0812">Transmembrane</keyword>
<feature type="transmembrane region" description="Helical" evidence="8">
    <location>
        <begin position="200"/>
        <end position="218"/>
    </location>
</feature>
<feature type="transmembrane region" description="Helical" evidence="8">
    <location>
        <begin position="135"/>
        <end position="155"/>
    </location>
</feature>
<evidence type="ECO:0000256" key="3">
    <source>
        <dbReference type="ARBA" id="ARBA00022475"/>
    </source>
</evidence>
<feature type="transmembrane region" description="Helical" evidence="8">
    <location>
        <begin position="12"/>
        <end position="30"/>
    </location>
</feature>
<dbReference type="GO" id="GO:0005886">
    <property type="term" value="C:plasma membrane"/>
    <property type="evidence" value="ECO:0007669"/>
    <property type="project" value="UniProtKB-SubCell"/>
</dbReference>
<dbReference type="PANTHER" id="PTHR23522:SF10">
    <property type="entry name" value="3-PHENYLPROPIONIC ACID TRANSPORTER-RELATED"/>
    <property type="match status" value="1"/>
</dbReference>
<dbReference type="Gene3D" id="1.20.1250.20">
    <property type="entry name" value="MFS general substrate transporter like domains"/>
    <property type="match status" value="2"/>
</dbReference>
<keyword evidence="2" id="KW-0813">Transport</keyword>
<gene>
    <name evidence="10" type="primary">hcaT</name>
    <name evidence="10" type="ORF">BN990_04074</name>
</gene>
<dbReference type="GO" id="GO:0030395">
    <property type="term" value="F:lactose binding"/>
    <property type="evidence" value="ECO:0007669"/>
    <property type="project" value="TreeGrafter"/>
</dbReference>
<feature type="transmembrane region" description="Helical" evidence="8">
    <location>
        <begin position="42"/>
        <end position="61"/>
    </location>
</feature>
<evidence type="ECO:0000256" key="7">
    <source>
        <dbReference type="ARBA" id="ARBA00023136"/>
    </source>
</evidence>
<keyword evidence="11" id="KW-1185">Reference proteome</keyword>
<dbReference type="PROSITE" id="PS50850">
    <property type="entry name" value="MFS"/>
    <property type="match status" value="1"/>
</dbReference>
<dbReference type="STRING" id="1462526.BN990_04074"/>
<evidence type="ECO:0000313" key="10">
    <source>
        <dbReference type="EMBL" id="CDQ41698.1"/>
    </source>
</evidence>
<feature type="transmembrane region" description="Helical" evidence="8">
    <location>
        <begin position="291"/>
        <end position="313"/>
    </location>
</feature>
<evidence type="ECO:0000313" key="11">
    <source>
        <dbReference type="Proteomes" id="UP000028875"/>
    </source>
</evidence>
<keyword evidence="6 8" id="KW-1133">Transmembrane helix</keyword>
<dbReference type="InterPro" id="IPR036259">
    <property type="entry name" value="MFS_trans_sf"/>
</dbReference>
<evidence type="ECO:0000259" key="9">
    <source>
        <dbReference type="PROSITE" id="PS50850"/>
    </source>
</evidence>
<evidence type="ECO:0000256" key="6">
    <source>
        <dbReference type="ARBA" id="ARBA00022989"/>
    </source>
</evidence>
<dbReference type="InterPro" id="IPR020846">
    <property type="entry name" value="MFS_dom"/>
</dbReference>
<dbReference type="Pfam" id="PF12832">
    <property type="entry name" value="MFS_1_like"/>
    <property type="match status" value="1"/>
</dbReference>
<feature type="domain" description="Major facilitator superfamily (MFS) profile" evidence="9">
    <location>
        <begin position="161"/>
        <end position="391"/>
    </location>
</feature>
<protein>
    <submittedName>
        <fullName evidence="10">Putative 3-phenylpropionic acid transporter</fullName>
    </submittedName>
</protein>
<evidence type="ECO:0000256" key="8">
    <source>
        <dbReference type="SAM" id="Phobius"/>
    </source>
</evidence>
<feature type="transmembrane region" description="Helical" evidence="8">
    <location>
        <begin position="73"/>
        <end position="89"/>
    </location>
</feature>
<evidence type="ECO:0000256" key="4">
    <source>
        <dbReference type="ARBA" id="ARBA00022519"/>
    </source>
</evidence>
<reference evidence="11" key="2">
    <citation type="submission" date="2014-05" db="EMBL/GenBank/DDBJ databases">
        <title>Draft genome sequence of Virgibacillus massiliensis Vm-5.</title>
        <authorList>
            <person name="Khelaifia S."/>
            <person name="Croce O."/>
            <person name="Lagier J.C."/>
            <person name="Raoult D."/>
        </authorList>
    </citation>
    <scope>NUCLEOTIDE SEQUENCE [LARGE SCALE GENOMIC DNA]</scope>
    <source>
        <strain evidence="11">Vm-5</strain>
    </source>
</reference>
<proteinExistence type="predicted"/>
<dbReference type="GO" id="GO:0015528">
    <property type="term" value="F:lactose:proton symporter activity"/>
    <property type="evidence" value="ECO:0007669"/>
    <property type="project" value="TreeGrafter"/>
</dbReference>
<dbReference type="InterPro" id="IPR026032">
    <property type="entry name" value="HcaT-like"/>
</dbReference>
<evidence type="ECO:0000256" key="5">
    <source>
        <dbReference type="ARBA" id="ARBA00022692"/>
    </source>
</evidence>
<feature type="transmembrane region" description="Helical" evidence="8">
    <location>
        <begin position="325"/>
        <end position="349"/>
    </location>
</feature>
<feature type="transmembrane region" description="Helical" evidence="8">
    <location>
        <begin position="161"/>
        <end position="179"/>
    </location>
</feature>
<dbReference type="eggNOG" id="COG2814">
    <property type="taxonomic scope" value="Bacteria"/>
</dbReference>
<keyword evidence="7 8" id="KW-0472">Membrane</keyword>
<organism evidence="10 11">
    <name type="scientific">Virgibacillus massiliensis</name>
    <dbReference type="NCBI Taxonomy" id="1462526"/>
    <lineage>
        <taxon>Bacteria</taxon>
        <taxon>Bacillati</taxon>
        <taxon>Bacillota</taxon>
        <taxon>Bacilli</taxon>
        <taxon>Bacillales</taxon>
        <taxon>Bacillaceae</taxon>
        <taxon>Virgibacillus</taxon>
    </lineage>
</organism>
<name>A0A024QGL8_9BACI</name>
<feature type="transmembrane region" description="Helical" evidence="8">
    <location>
        <begin position="95"/>
        <end position="114"/>
    </location>
</feature>
<dbReference type="OrthoDB" id="1650886at2"/>
<dbReference type="AlphaFoldDB" id="A0A024QGL8"/>
<evidence type="ECO:0000256" key="2">
    <source>
        <dbReference type="ARBA" id="ARBA00022448"/>
    </source>
</evidence>
<keyword evidence="4" id="KW-0997">Cell inner membrane</keyword>
<dbReference type="PANTHER" id="PTHR23522">
    <property type="entry name" value="BLL5896 PROTEIN"/>
    <property type="match status" value="1"/>
</dbReference>
<feature type="transmembrane region" description="Helical" evidence="8">
    <location>
        <begin position="355"/>
        <end position="378"/>
    </location>
</feature>
<feature type="transmembrane region" description="Helical" evidence="8">
    <location>
        <begin position="238"/>
        <end position="258"/>
    </location>
</feature>
<dbReference type="EMBL" id="CCDP010000003">
    <property type="protein sequence ID" value="CDQ41698.1"/>
    <property type="molecule type" value="Genomic_DNA"/>
</dbReference>
<evidence type="ECO:0000256" key="1">
    <source>
        <dbReference type="ARBA" id="ARBA00004429"/>
    </source>
</evidence>